<dbReference type="PROSITE" id="PS50157">
    <property type="entry name" value="ZINC_FINGER_C2H2_2"/>
    <property type="match status" value="1"/>
</dbReference>
<dbReference type="InterPro" id="IPR001356">
    <property type="entry name" value="HD"/>
</dbReference>
<feature type="compositionally biased region" description="Low complexity" evidence="4">
    <location>
        <begin position="33"/>
        <end position="46"/>
    </location>
</feature>
<keyword evidence="8" id="KW-1185">Reference proteome</keyword>
<dbReference type="Gene3D" id="1.10.10.60">
    <property type="entry name" value="Homeodomain-like"/>
    <property type="match status" value="1"/>
</dbReference>
<keyword evidence="1" id="KW-0862">Zinc</keyword>
<keyword evidence="2 3" id="KW-0371">Homeobox</keyword>
<dbReference type="AlphaFoldDB" id="A0AAN6LVU0"/>
<evidence type="ECO:0000313" key="7">
    <source>
        <dbReference type="EMBL" id="KAK3207718.1"/>
    </source>
</evidence>
<keyword evidence="1" id="KW-0479">Metal-binding</keyword>
<evidence type="ECO:0008006" key="9">
    <source>
        <dbReference type="Google" id="ProtNLM"/>
    </source>
</evidence>
<dbReference type="InterPro" id="IPR009057">
    <property type="entry name" value="Homeodomain-like_sf"/>
</dbReference>
<comment type="caution">
    <text evidence="7">The sequence shown here is derived from an EMBL/GenBank/DDBJ whole genome shotgun (WGS) entry which is preliminary data.</text>
</comment>
<dbReference type="Proteomes" id="UP001280581">
    <property type="component" value="Unassembled WGS sequence"/>
</dbReference>
<dbReference type="EMBL" id="WVTA01000008">
    <property type="protein sequence ID" value="KAK3207718.1"/>
    <property type="molecule type" value="Genomic_DNA"/>
</dbReference>
<dbReference type="InterPro" id="IPR013087">
    <property type="entry name" value="Znf_C2H2_type"/>
</dbReference>
<feature type="domain" description="Homeobox" evidence="5">
    <location>
        <begin position="135"/>
        <end position="198"/>
    </location>
</feature>
<dbReference type="GO" id="GO:0005634">
    <property type="term" value="C:nucleus"/>
    <property type="evidence" value="ECO:0007669"/>
    <property type="project" value="UniProtKB-SubCell"/>
</dbReference>
<evidence type="ECO:0000256" key="3">
    <source>
        <dbReference type="RuleBase" id="RU000682"/>
    </source>
</evidence>
<keyword evidence="1" id="KW-0863">Zinc-finger</keyword>
<dbReference type="SUPFAM" id="SSF46689">
    <property type="entry name" value="Homeodomain-like"/>
    <property type="match status" value="1"/>
</dbReference>
<dbReference type="Pfam" id="PF00046">
    <property type="entry name" value="Homeodomain"/>
    <property type="match status" value="1"/>
</dbReference>
<proteinExistence type="predicted"/>
<evidence type="ECO:0000313" key="8">
    <source>
        <dbReference type="Proteomes" id="UP001280581"/>
    </source>
</evidence>
<dbReference type="CDD" id="cd00086">
    <property type="entry name" value="homeodomain"/>
    <property type="match status" value="1"/>
</dbReference>
<comment type="subcellular location">
    <subcellularLocation>
        <location evidence="2 3">Nucleus</location>
    </subcellularLocation>
</comment>
<feature type="region of interest" description="Disordered" evidence="4">
    <location>
        <begin position="96"/>
        <end position="144"/>
    </location>
</feature>
<evidence type="ECO:0000259" key="6">
    <source>
        <dbReference type="PROSITE" id="PS50157"/>
    </source>
</evidence>
<feature type="compositionally biased region" description="Polar residues" evidence="4">
    <location>
        <begin position="103"/>
        <end position="121"/>
    </location>
</feature>
<dbReference type="GO" id="GO:0003677">
    <property type="term" value="F:DNA binding"/>
    <property type="evidence" value="ECO:0007669"/>
    <property type="project" value="UniProtKB-UniRule"/>
</dbReference>
<dbReference type="SMART" id="SM00389">
    <property type="entry name" value="HOX"/>
    <property type="match status" value="1"/>
</dbReference>
<accession>A0AAN6LVU0</accession>
<feature type="compositionally biased region" description="Polar residues" evidence="4">
    <location>
        <begin position="215"/>
        <end position="225"/>
    </location>
</feature>
<evidence type="ECO:0000256" key="2">
    <source>
        <dbReference type="PROSITE-ProRule" id="PRU00108"/>
    </source>
</evidence>
<evidence type="ECO:0000256" key="1">
    <source>
        <dbReference type="PROSITE-ProRule" id="PRU00042"/>
    </source>
</evidence>
<feature type="compositionally biased region" description="Basic residues" evidence="4">
    <location>
        <begin position="242"/>
        <end position="256"/>
    </location>
</feature>
<keyword evidence="2 3" id="KW-0238">DNA-binding</keyword>
<feature type="region of interest" description="Disordered" evidence="4">
    <location>
        <begin position="195"/>
        <end position="309"/>
    </location>
</feature>
<name>A0AAN6LVU0_9PLEO</name>
<protein>
    <recommendedName>
        <fullName evidence="9">Homeobox domain-containing protein</fullName>
    </recommendedName>
</protein>
<dbReference type="PROSITE" id="PS50071">
    <property type="entry name" value="HOMEOBOX_2"/>
    <property type="match status" value="1"/>
</dbReference>
<sequence length="506" mass="57103">MQDNRFEMEMRDASSAAAEQIDWNSFVDLEYDPTAAPTSAQASPSTEGTLQQVLPSTEQLDHEGLAFPTEDSSSLAALGFPSLDEWWADLPENLEQEPFDTWTGPSTSQGNTPHSDSNSSAYIDWQSPELQGAQEGARKRRKRIPPEAKRLLAECFEAHKENPYIPKAQLETLSKQTDLTPRQVQTYFANARARKLPRTAAASKPVDIPTPPQQQNPMQRFLSTSPEDEGLSEDAIRTAASHTHRPIKPARSRKGKTPSLRSSSQSSTSASSTASIDSLDSRGPRKGRKRQREPAQNVAKTIFRKPSSPSRKYQCTFCTHDFEQKYDWKRHEESVHFPQKEWVCMLNGPVENSRCVFCGGGRVDEEHLSSHKSTQCCDAPREQRTFQRKDKLVQHIKQVHGCGPPSVMRSWCRPIQRDVLLLCGFCSLELPDWKSRAEYDPLPFFPTYLTIQPPLPPLLPLPPHDPLAPRTHRQHLALGPAHHLLRPRALLCRFLPPRHHPLPSVH</sequence>
<feature type="domain" description="C2H2-type" evidence="6">
    <location>
        <begin position="313"/>
        <end position="341"/>
    </location>
</feature>
<keyword evidence="2 3" id="KW-0539">Nucleus</keyword>
<evidence type="ECO:0000259" key="5">
    <source>
        <dbReference type="PROSITE" id="PS50071"/>
    </source>
</evidence>
<reference evidence="7 8" key="1">
    <citation type="submission" date="2021-02" db="EMBL/GenBank/DDBJ databases">
        <title>Genome assembly of Pseudopithomyces chartarum.</title>
        <authorList>
            <person name="Jauregui R."/>
            <person name="Singh J."/>
            <person name="Voisey C."/>
        </authorList>
    </citation>
    <scope>NUCLEOTIDE SEQUENCE [LARGE SCALE GENOMIC DNA]</scope>
    <source>
        <strain evidence="7 8">AGR01</strain>
    </source>
</reference>
<feature type="DNA-binding region" description="Homeobox" evidence="2">
    <location>
        <begin position="137"/>
        <end position="199"/>
    </location>
</feature>
<feature type="compositionally biased region" description="Low complexity" evidence="4">
    <location>
        <begin position="259"/>
        <end position="278"/>
    </location>
</feature>
<gene>
    <name evidence="7" type="ORF">GRF29_96g173458</name>
</gene>
<dbReference type="GO" id="GO:0008270">
    <property type="term" value="F:zinc ion binding"/>
    <property type="evidence" value="ECO:0007669"/>
    <property type="project" value="UniProtKB-KW"/>
</dbReference>
<feature type="compositionally biased region" description="Polar residues" evidence="4">
    <location>
        <begin position="47"/>
        <end position="58"/>
    </location>
</feature>
<evidence type="ECO:0000256" key="4">
    <source>
        <dbReference type="SAM" id="MobiDB-lite"/>
    </source>
</evidence>
<feature type="region of interest" description="Disordered" evidence="4">
    <location>
        <begin position="32"/>
        <end position="68"/>
    </location>
</feature>
<organism evidence="7 8">
    <name type="scientific">Pseudopithomyces chartarum</name>
    <dbReference type="NCBI Taxonomy" id="1892770"/>
    <lineage>
        <taxon>Eukaryota</taxon>
        <taxon>Fungi</taxon>
        <taxon>Dikarya</taxon>
        <taxon>Ascomycota</taxon>
        <taxon>Pezizomycotina</taxon>
        <taxon>Dothideomycetes</taxon>
        <taxon>Pleosporomycetidae</taxon>
        <taxon>Pleosporales</taxon>
        <taxon>Massarineae</taxon>
        <taxon>Didymosphaeriaceae</taxon>
        <taxon>Pseudopithomyces</taxon>
    </lineage>
</organism>
<dbReference type="PROSITE" id="PS00028">
    <property type="entry name" value="ZINC_FINGER_C2H2_1"/>
    <property type="match status" value="1"/>
</dbReference>